<dbReference type="InterPro" id="IPR018389">
    <property type="entry name" value="DctP_fam"/>
</dbReference>
<keyword evidence="1 2" id="KW-0732">Signal</keyword>
<organism evidence="3 4">
    <name type="scientific">Pseudomonas straminea</name>
    <dbReference type="NCBI Taxonomy" id="47882"/>
    <lineage>
        <taxon>Bacteria</taxon>
        <taxon>Pseudomonadati</taxon>
        <taxon>Pseudomonadota</taxon>
        <taxon>Gammaproteobacteria</taxon>
        <taxon>Pseudomonadales</taxon>
        <taxon>Pseudomonadaceae</taxon>
        <taxon>Phytopseudomonas</taxon>
    </lineage>
</organism>
<reference evidence="4" key="1">
    <citation type="submission" date="2016-10" db="EMBL/GenBank/DDBJ databases">
        <authorList>
            <person name="Varghese N."/>
            <person name="Submissions S."/>
        </authorList>
    </citation>
    <scope>NUCLEOTIDE SEQUENCE [LARGE SCALE GENOMIC DNA]</scope>
    <source>
        <strain evidence="4">JCM 2783</strain>
    </source>
</reference>
<dbReference type="RefSeq" id="WP_093504009.1">
    <property type="nucleotide sequence ID" value="NZ_BSSG01000003.1"/>
</dbReference>
<proteinExistence type="predicted"/>
<keyword evidence="4" id="KW-1185">Reference proteome</keyword>
<protein>
    <submittedName>
        <fullName evidence="3">Tripartite ATP-independent transporter solute receptor, DctP family</fullName>
    </submittedName>
</protein>
<dbReference type="PIRSF" id="PIRSF006470">
    <property type="entry name" value="DctB"/>
    <property type="match status" value="1"/>
</dbReference>
<feature type="chain" id="PRO_5017461989" evidence="2">
    <location>
        <begin position="27"/>
        <end position="328"/>
    </location>
</feature>
<dbReference type="Gene3D" id="3.40.190.170">
    <property type="entry name" value="Bacterial extracellular solute-binding protein, family 7"/>
    <property type="match status" value="1"/>
</dbReference>
<feature type="signal peptide" evidence="2">
    <location>
        <begin position="1"/>
        <end position="26"/>
    </location>
</feature>
<sequence length="328" mass="36050">MKNNKNTLRTLGCLLLLSCSLLQAEAATTLRFGFAGSDSDTQSLAAKEFAQRVKDGSKGELLVRPYGNSMLGNDQAMIAGVRGGTIEMEMSGTPNFSGLTPRMSVLDLPFVFADSAHAYRVLDGEIGQQLLDDLSAYNLKGLAYWEVGFRDITNSRKPVRVPDDVKGLKIRTSSNPAQIEAFRLLGANPQPLPLAELYNALEMKAVDAQEHPLSITWSSGFYEVQKYLSQTHHAYTALVLVMNKEKFDALPAEQQKLLVDAARAAGQSQRKMNAENDSKFLVELAEKGMQIEPNVDREAFRKAVSAPVREAFVKQHGSELLDAIDALR</sequence>
<dbReference type="NCBIfam" id="TIGR00787">
    <property type="entry name" value="dctP"/>
    <property type="match status" value="1"/>
</dbReference>
<dbReference type="AlphaFoldDB" id="A0A1I1VKF0"/>
<dbReference type="GO" id="GO:0030246">
    <property type="term" value="F:carbohydrate binding"/>
    <property type="evidence" value="ECO:0007669"/>
    <property type="project" value="TreeGrafter"/>
</dbReference>
<dbReference type="PANTHER" id="PTHR33376">
    <property type="match status" value="1"/>
</dbReference>
<evidence type="ECO:0000256" key="1">
    <source>
        <dbReference type="ARBA" id="ARBA00022729"/>
    </source>
</evidence>
<dbReference type="Proteomes" id="UP000243950">
    <property type="component" value="Unassembled WGS sequence"/>
</dbReference>
<evidence type="ECO:0000313" key="4">
    <source>
        <dbReference type="Proteomes" id="UP000243950"/>
    </source>
</evidence>
<dbReference type="Pfam" id="PF03480">
    <property type="entry name" value="DctP"/>
    <property type="match status" value="1"/>
</dbReference>
<dbReference type="InterPro" id="IPR038404">
    <property type="entry name" value="TRAP_DctP_sf"/>
</dbReference>
<dbReference type="GO" id="GO:0030288">
    <property type="term" value="C:outer membrane-bounded periplasmic space"/>
    <property type="evidence" value="ECO:0007669"/>
    <property type="project" value="InterPro"/>
</dbReference>
<dbReference type="CDD" id="cd13679">
    <property type="entry name" value="PBP2_TRAP_YiaO_like"/>
    <property type="match status" value="1"/>
</dbReference>
<dbReference type="InterPro" id="IPR004682">
    <property type="entry name" value="TRAP_DctP"/>
</dbReference>
<keyword evidence="3" id="KW-0675">Receptor</keyword>
<accession>A0A1I1VKF0</accession>
<dbReference type="EMBL" id="FOMO01000004">
    <property type="protein sequence ID" value="SFD81553.1"/>
    <property type="molecule type" value="Genomic_DNA"/>
</dbReference>
<dbReference type="NCBIfam" id="NF037995">
    <property type="entry name" value="TRAP_S1"/>
    <property type="match status" value="1"/>
</dbReference>
<evidence type="ECO:0000256" key="2">
    <source>
        <dbReference type="SAM" id="SignalP"/>
    </source>
</evidence>
<dbReference type="GO" id="GO:0055085">
    <property type="term" value="P:transmembrane transport"/>
    <property type="evidence" value="ECO:0007669"/>
    <property type="project" value="InterPro"/>
</dbReference>
<dbReference type="PANTHER" id="PTHR33376:SF18">
    <property type="entry name" value="2,3-DIKETO-L-GULONATE-BINDING PERIPLASMIC PROTEIN YIAO"/>
    <property type="match status" value="1"/>
</dbReference>
<name>A0A1I1VKF0_PSEOC</name>
<evidence type="ECO:0000313" key="3">
    <source>
        <dbReference type="EMBL" id="SFD81553.1"/>
    </source>
</evidence>
<gene>
    <name evidence="3" type="ORF">SAMN05216372_104296</name>
</gene>